<sequence length="395" mass="44667">MSLEPYREVILDMILKHHTHKDVAEHMSQIGVGRGCSARTIRRFCASHGVRREVSDTQLEIAVSAAVQETGPTYGRKLMTGYLTSKGIRAAESRVGRALRTINRPYHEMRCSGVRNLNPIPYCATYTGHKLHLDQNEKLVMFGATHVLAIDGYSSKIIAYSCMPVKNNLIIYDEVYRPAVINNGMWDQIRVDHGKEFFLTLFMQEILAGHRMNTATPPYRQTTSTKNHRIERIWPEINNRVNYPLKEALVQLVDQELIDMDCNLTRYCVSNLVCQLCHLGISRVVEAWNNHRIPGKGIPNQIAQGGCAKKISAALLPHGTEAADLYMNTLGSSLTRVSAFGTDPFASEHEKATVEQLFSEKWPDITYLLNNTVNKNFFPFKEALVCLVNLTQRYS</sequence>
<dbReference type="PANTHER" id="PTHR46791:SF5">
    <property type="entry name" value="CLR5 DOMAIN-CONTAINING PROTEIN-RELATED"/>
    <property type="match status" value="1"/>
</dbReference>
<evidence type="ECO:0000259" key="1">
    <source>
        <dbReference type="Pfam" id="PF24764"/>
    </source>
</evidence>
<reference evidence="2 3" key="1">
    <citation type="journal article" date="2019" name="Mol. Ecol. Resour.">
        <title>Chromosome-level genome assembly of Triplophysa tibetana, a fish adapted to the harsh high-altitude environment of the Tibetan Plateau.</title>
        <authorList>
            <person name="Yang X."/>
            <person name="Liu H."/>
            <person name="Ma Z."/>
            <person name="Zou Y."/>
            <person name="Zou M."/>
            <person name="Mao Y."/>
            <person name="Li X."/>
            <person name="Wang H."/>
            <person name="Chen T."/>
            <person name="Wang W."/>
            <person name="Yang R."/>
        </authorList>
    </citation>
    <scope>NUCLEOTIDE SEQUENCE [LARGE SCALE GENOMIC DNA]</scope>
    <source>
        <strain evidence="2">TTIB1903HZAU</strain>
        <tissue evidence="2">Muscle</tissue>
    </source>
</reference>
<evidence type="ECO:0000313" key="3">
    <source>
        <dbReference type="Proteomes" id="UP000324632"/>
    </source>
</evidence>
<dbReference type="Proteomes" id="UP000324632">
    <property type="component" value="Chromosome 21"/>
</dbReference>
<proteinExistence type="predicted"/>
<feature type="domain" description="Integrase core" evidence="1">
    <location>
        <begin position="131"/>
        <end position="307"/>
    </location>
</feature>
<evidence type="ECO:0000313" key="2">
    <source>
        <dbReference type="EMBL" id="KAA0706362.1"/>
    </source>
</evidence>
<protein>
    <recommendedName>
        <fullName evidence="1">Integrase core domain-containing protein</fullName>
    </recommendedName>
</protein>
<dbReference type="Pfam" id="PF24764">
    <property type="entry name" value="rva_4"/>
    <property type="match status" value="1"/>
</dbReference>
<gene>
    <name evidence="2" type="ORF">E1301_Tti020415</name>
</gene>
<dbReference type="InterPro" id="IPR058913">
    <property type="entry name" value="Integrase_dom_put"/>
</dbReference>
<name>A0A5A9N8R5_9TELE</name>
<organism evidence="2 3">
    <name type="scientific">Triplophysa tibetana</name>
    <dbReference type="NCBI Taxonomy" id="1572043"/>
    <lineage>
        <taxon>Eukaryota</taxon>
        <taxon>Metazoa</taxon>
        <taxon>Chordata</taxon>
        <taxon>Craniata</taxon>
        <taxon>Vertebrata</taxon>
        <taxon>Euteleostomi</taxon>
        <taxon>Actinopterygii</taxon>
        <taxon>Neopterygii</taxon>
        <taxon>Teleostei</taxon>
        <taxon>Ostariophysi</taxon>
        <taxon>Cypriniformes</taxon>
        <taxon>Nemacheilidae</taxon>
        <taxon>Triplophysa</taxon>
    </lineage>
</organism>
<dbReference type="AlphaFoldDB" id="A0A5A9N8R5"/>
<dbReference type="EMBL" id="SOYY01000021">
    <property type="protein sequence ID" value="KAA0706362.1"/>
    <property type="molecule type" value="Genomic_DNA"/>
</dbReference>
<keyword evidence="3" id="KW-1185">Reference proteome</keyword>
<dbReference type="PANTHER" id="PTHR46791">
    <property type="entry name" value="EXPRESSED PROTEIN"/>
    <property type="match status" value="1"/>
</dbReference>
<accession>A0A5A9N8R5</accession>
<comment type="caution">
    <text evidence="2">The sequence shown here is derived from an EMBL/GenBank/DDBJ whole genome shotgun (WGS) entry which is preliminary data.</text>
</comment>